<dbReference type="InterPro" id="IPR037401">
    <property type="entry name" value="SnoaL-like"/>
</dbReference>
<evidence type="ECO:0000313" key="2">
    <source>
        <dbReference type="EMBL" id="KAF7345519.1"/>
    </source>
</evidence>
<dbReference type="Proteomes" id="UP000620124">
    <property type="component" value="Unassembled WGS sequence"/>
</dbReference>
<dbReference type="AlphaFoldDB" id="A0A8H7CPM3"/>
<dbReference type="OrthoDB" id="3758478at2759"/>
<name>A0A8H7CPM3_9AGAR</name>
<feature type="domain" description="SnoaL-like" evidence="1">
    <location>
        <begin position="17"/>
        <end position="113"/>
    </location>
</feature>
<dbReference type="InterPro" id="IPR050977">
    <property type="entry name" value="Fungal_Meroterpenoid_Isomerase"/>
</dbReference>
<protein>
    <recommendedName>
        <fullName evidence="1">SnoaL-like domain-containing protein</fullName>
    </recommendedName>
</protein>
<dbReference type="InterPro" id="IPR032710">
    <property type="entry name" value="NTF2-like_dom_sf"/>
</dbReference>
<comment type="caution">
    <text evidence="2">The sequence shown here is derived from an EMBL/GenBank/DDBJ whole genome shotgun (WGS) entry which is preliminary data.</text>
</comment>
<dbReference type="PANTHER" id="PTHR39598">
    <property type="entry name" value="AUSTINOL SYNTHESIS PROTEIN F-RELATED"/>
    <property type="match status" value="1"/>
</dbReference>
<dbReference type="Pfam" id="PF12680">
    <property type="entry name" value="SnoaL_2"/>
    <property type="match status" value="1"/>
</dbReference>
<dbReference type="SUPFAM" id="SSF54427">
    <property type="entry name" value="NTF2-like"/>
    <property type="match status" value="1"/>
</dbReference>
<reference evidence="2" key="1">
    <citation type="submission" date="2020-05" db="EMBL/GenBank/DDBJ databases">
        <title>Mycena genomes resolve the evolution of fungal bioluminescence.</title>
        <authorList>
            <person name="Tsai I.J."/>
        </authorList>
    </citation>
    <scope>NUCLEOTIDE SEQUENCE</scope>
    <source>
        <strain evidence="2">CCC161011</strain>
    </source>
</reference>
<evidence type="ECO:0000313" key="3">
    <source>
        <dbReference type="Proteomes" id="UP000620124"/>
    </source>
</evidence>
<accession>A0A8H7CPM3</accession>
<organism evidence="2 3">
    <name type="scientific">Mycena venus</name>
    <dbReference type="NCBI Taxonomy" id="2733690"/>
    <lineage>
        <taxon>Eukaryota</taxon>
        <taxon>Fungi</taxon>
        <taxon>Dikarya</taxon>
        <taxon>Basidiomycota</taxon>
        <taxon>Agaricomycotina</taxon>
        <taxon>Agaricomycetes</taxon>
        <taxon>Agaricomycetidae</taxon>
        <taxon>Agaricales</taxon>
        <taxon>Marasmiineae</taxon>
        <taxon>Mycenaceae</taxon>
        <taxon>Mycena</taxon>
    </lineage>
</organism>
<proteinExistence type="predicted"/>
<dbReference type="PANTHER" id="PTHR39598:SF1">
    <property type="entry name" value="AUSTINOID BIOSYNTHESIS CLUSTERS PROTEIN F-RELATED"/>
    <property type="match status" value="1"/>
</dbReference>
<gene>
    <name evidence="2" type="ORF">MVEN_01570500</name>
</gene>
<evidence type="ECO:0000259" key="1">
    <source>
        <dbReference type="Pfam" id="PF12680"/>
    </source>
</evidence>
<keyword evidence="3" id="KW-1185">Reference proteome</keyword>
<sequence length="151" mass="16559">MSYTHPANPTPTQQALRMWMEAMEKRDVEAVIASFDDSFSIQILPTTLGQPKMDKATYSAAFRQAIQHFKSLTVTFGDVFEAGTVYTLRVAAKGESALGTPWTNEYIFILAFTSPKDGSLPKIASQLEFVDSAAFQNFYAAEQAAKGSATN</sequence>
<dbReference type="EMBL" id="JACAZI010000013">
    <property type="protein sequence ID" value="KAF7345519.1"/>
    <property type="molecule type" value="Genomic_DNA"/>
</dbReference>
<dbReference type="Gene3D" id="3.10.450.50">
    <property type="match status" value="1"/>
</dbReference>